<dbReference type="RefSeq" id="WP_260292226.1">
    <property type="nucleotide sequence ID" value="NZ_JBDJLH010000004.1"/>
</dbReference>
<name>A0ABV0BTM9_9SPHI</name>
<accession>A0ABV0BTM9</accession>
<evidence type="ECO:0000313" key="2">
    <source>
        <dbReference type="Proteomes" id="UP001409291"/>
    </source>
</evidence>
<reference evidence="1 2" key="1">
    <citation type="submission" date="2024-04" db="EMBL/GenBank/DDBJ databases">
        <title>WGS of bacteria from Torrens River.</title>
        <authorList>
            <person name="Wyrsch E.R."/>
            <person name="Drigo B."/>
        </authorList>
    </citation>
    <scope>NUCLEOTIDE SEQUENCE [LARGE SCALE GENOMIC DNA]</scope>
    <source>
        <strain evidence="1 2">TWI391</strain>
    </source>
</reference>
<organism evidence="1 2">
    <name type="scientific">Sphingobacterium kitahiroshimense</name>
    <dbReference type="NCBI Taxonomy" id="470446"/>
    <lineage>
        <taxon>Bacteria</taxon>
        <taxon>Pseudomonadati</taxon>
        <taxon>Bacteroidota</taxon>
        <taxon>Sphingobacteriia</taxon>
        <taxon>Sphingobacteriales</taxon>
        <taxon>Sphingobacteriaceae</taxon>
        <taxon>Sphingobacterium</taxon>
    </lineage>
</organism>
<sequence>MNKNLGNTIVTTNSIDSGTINILKDGIDLPTQYFDRSIIVHNGFFYHIKSGKFIKFEMQESALTEIAAIPMSNQHIENMNWQGKDTLLLFTLDNKTYSKLHYYKIDVKKFEIIQKEEIHLPVAPIKFPIVSIGFSTLHQNNLILGYTYNKVINETDFTTIDTMYFATLDPQTLKIKSIQKDNRSTYPGGVNTVQSYSFHDERGNFYFMSCPGIALGNNLSKPTAIFKIPNNTTTVDSSYFFNLTATNQNHAYGMWYLGNNEAIIRSERKDLYNDFSDHHSTYQFEYYVVDLLKQTATKLTLPYDKGTRKESVLVENGKAYITIDDKDDNHQVWIYNIQTKKISTGLKLDKETDFIVRIDKLN</sequence>
<keyword evidence="2" id="KW-1185">Reference proteome</keyword>
<dbReference type="SUPFAM" id="SSF82171">
    <property type="entry name" value="DPP6 N-terminal domain-like"/>
    <property type="match status" value="1"/>
</dbReference>
<comment type="caution">
    <text evidence="1">The sequence shown here is derived from an EMBL/GenBank/DDBJ whole genome shotgun (WGS) entry which is preliminary data.</text>
</comment>
<gene>
    <name evidence="1" type="ORF">ABE541_08890</name>
</gene>
<protein>
    <recommendedName>
        <fullName evidence="3">DUF4374 domain-containing protein</fullName>
    </recommendedName>
</protein>
<evidence type="ECO:0000313" key="1">
    <source>
        <dbReference type="EMBL" id="MEN5377373.1"/>
    </source>
</evidence>
<dbReference type="EMBL" id="JBDJNQ010000003">
    <property type="protein sequence ID" value="MEN5377373.1"/>
    <property type="molecule type" value="Genomic_DNA"/>
</dbReference>
<proteinExistence type="predicted"/>
<evidence type="ECO:0008006" key="3">
    <source>
        <dbReference type="Google" id="ProtNLM"/>
    </source>
</evidence>
<dbReference type="Proteomes" id="UP001409291">
    <property type="component" value="Unassembled WGS sequence"/>
</dbReference>